<keyword evidence="1" id="KW-0963">Cytoplasm</keyword>
<dbReference type="GO" id="GO:0000967">
    <property type="term" value="P:rRNA 5'-end processing"/>
    <property type="evidence" value="ECO:0007669"/>
    <property type="project" value="TreeGrafter"/>
</dbReference>
<keyword evidence="2" id="KW-0690">Ribosome biogenesis</keyword>
<dbReference type="InterPro" id="IPR006641">
    <property type="entry name" value="YqgF/RNaseH-like_dom"/>
</dbReference>
<evidence type="ECO:0000256" key="3">
    <source>
        <dbReference type="ARBA" id="ARBA00022722"/>
    </source>
</evidence>
<evidence type="ECO:0000313" key="6">
    <source>
        <dbReference type="EMBL" id="KKM76021.1"/>
    </source>
</evidence>
<dbReference type="Pfam" id="PF03652">
    <property type="entry name" value="RuvX"/>
    <property type="match status" value="1"/>
</dbReference>
<gene>
    <name evidence="6" type="ORF">LCGC14_1384320</name>
</gene>
<dbReference type="EMBL" id="LAZR01008877">
    <property type="protein sequence ID" value="KKM76021.1"/>
    <property type="molecule type" value="Genomic_DNA"/>
</dbReference>
<proteinExistence type="inferred from homology"/>
<feature type="domain" description="YqgF/RNase H-like" evidence="5">
    <location>
        <begin position="1"/>
        <end position="104"/>
    </location>
</feature>
<reference evidence="6" key="1">
    <citation type="journal article" date="2015" name="Nature">
        <title>Complex archaea that bridge the gap between prokaryotes and eukaryotes.</title>
        <authorList>
            <person name="Spang A."/>
            <person name="Saw J.H."/>
            <person name="Jorgensen S.L."/>
            <person name="Zaremba-Niedzwiedzka K."/>
            <person name="Martijn J."/>
            <person name="Lind A.E."/>
            <person name="van Eijk R."/>
            <person name="Schleper C."/>
            <person name="Guy L."/>
            <person name="Ettema T.J."/>
        </authorList>
    </citation>
    <scope>NUCLEOTIDE SEQUENCE</scope>
</reference>
<evidence type="ECO:0000256" key="4">
    <source>
        <dbReference type="ARBA" id="ARBA00022801"/>
    </source>
</evidence>
<evidence type="ECO:0000256" key="2">
    <source>
        <dbReference type="ARBA" id="ARBA00022517"/>
    </source>
</evidence>
<dbReference type="NCBIfam" id="TIGR00250">
    <property type="entry name" value="RNAse_H_YqgF"/>
    <property type="match status" value="1"/>
</dbReference>
<evidence type="ECO:0000259" key="5">
    <source>
        <dbReference type="SMART" id="SM00732"/>
    </source>
</evidence>
<dbReference type="InterPro" id="IPR005227">
    <property type="entry name" value="YqgF"/>
</dbReference>
<keyword evidence="3" id="KW-0540">Nuclease</keyword>
<keyword evidence="4" id="KW-0378">Hydrolase</keyword>
<dbReference type="AlphaFoldDB" id="A0A0F9KML4"/>
<dbReference type="SUPFAM" id="SSF53098">
    <property type="entry name" value="Ribonuclease H-like"/>
    <property type="match status" value="1"/>
</dbReference>
<comment type="caution">
    <text evidence="6">The sequence shown here is derived from an EMBL/GenBank/DDBJ whole genome shotgun (WGS) entry which is preliminary data.</text>
</comment>
<evidence type="ECO:0000256" key="1">
    <source>
        <dbReference type="ARBA" id="ARBA00022490"/>
    </source>
</evidence>
<dbReference type="GO" id="GO:0016787">
    <property type="term" value="F:hydrolase activity"/>
    <property type="evidence" value="ECO:0007669"/>
    <property type="project" value="UniProtKB-KW"/>
</dbReference>
<dbReference type="InterPro" id="IPR037027">
    <property type="entry name" value="YqgF/RNaseH-like_dom_sf"/>
</dbReference>
<dbReference type="SMART" id="SM00732">
    <property type="entry name" value="YqgFc"/>
    <property type="match status" value="1"/>
</dbReference>
<protein>
    <recommendedName>
        <fullName evidence="5">YqgF/RNase H-like domain-containing protein</fullName>
    </recommendedName>
</protein>
<dbReference type="Gene3D" id="3.30.420.140">
    <property type="entry name" value="YqgF/RNase H-like domain"/>
    <property type="match status" value="1"/>
</dbReference>
<dbReference type="PANTHER" id="PTHR33317">
    <property type="entry name" value="POLYNUCLEOTIDYL TRANSFERASE, RIBONUCLEASE H-LIKE SUPERFAMILY PROTEIN"/>
    <property type="match status" value="1"/>
</dbReference>
<name>A0A0F9KML4_9ZZZZ</name>
<organism evidence="6">
    <name type="scientific">marine sediment metagenome</name>
    <dbReference type="NCBI Taxonomy" id="412755"/>
    <lineage>
        <taxon>unclassified sequences</taxon>
        <taxon>metagenomes</taxon>
        <taxon>ecological metagenomes</taxon>
    </lineage>
</organism>
<dbReference type="InterPro" id="IPR012337">
    <property type="entry name" value="RNaseH-like_sf"/>
</dbReference>
<dbReference type="CDD" id="cd16964">
    <property type="entry name" value="YqgF"/>
    <property type="match status" value="1"/>
</dbReference>
<sequence length="139" mass="15778">MRIVAIDYGKVRIGLAITDMSKTIAYPFKTVQASTNFEKTSQAILDALKEHIDEIEKIIIGLPLLLEGGFSEMTTEVNEFVKVFKTKTTIPIELIDERLSSVQAERHLKDNLKLNRKKRSKKIDPMAAALLLQNFLNFN</sequence>
<dbReference type="GO" id="GO:0004518">
    <property type="term" value="F:nuclease activity"/>
    <property type="evidence" value="ECO:0007669"/>
    <property type="project" value="UniProtKB-KW"/>
</dbReference>
<dbReference type="HAMAP" id="MF_00651">
    <property type="entry name" value="Nuclease_YqgF"/>
    <property type="match status" value="1"/>
</dbReference>
<accession>A0A0F9KML4</accession>
<dbReference type="PANTHER" id="PTHR33317:SF4">
    <property type="entry name" value="POLYNUCLEOTIDYL TRANSFERASE, RIBONUCLEASE H-LIKE SUPERFAMILY PROTEIN"/>
    <property type="match status" value="1"/>
</dbReference>
<dbReference type="GO" id="GO:0005829">
    <property type="term" value="C:cytosol"/>
    <property type="evidence" value="ECO:0007669"/>
    <property type="project" value="TreeGrafter"/>
</dbReference>